<evidence type="ECO:0000313" key="1">
    <source>
        <dbReference type="EMBL" id="USF24355.1"/>
    </source>
</evidence>
<sequence>MTDVRNIIALCMKYMFYFILFMILFSFCINIFEYFDIKFISAKSEQLFFISAIIVCISPFIWTLLFITGCMLKARYKAALMGAVLFIMLVLSFVMKSVG</sequence>
<reference evidence="1" key="1">
    <citation type="journal article" date="2014" name="Genome Announc.">
        <title>Draft genome sequences of the altered schaedler flora, a defined bacterial community from gnotobiotic mice.</title>
        <authorList>
            <person name="Wannemuehler M.J."/>
            <person name="Overstreet A.M."/>
            <person name="Ward D.V."/>
            <person name="Phillips G.J."/>
        </authorList>
    </citation>
    <scope>NUCLEOTIDE SEQUENCE</scope>
    <source>
        <strain evidence="1">ASF457</strain>
    </source>
</reference>
<keyword evidence="2" id="KW-1185">Reference proteome</keyword>
<reference evidence="1" key="3">
    <citation type="submission" date="2022-06" db="EMBL/GenBank/DDBJ databases">
        <title>Resources to Facilitate Use of the Altered Schaedler Flora (ASF) Mouse Model to Study Microbiome Function.</title>
        <authorList>
            <person name="Proctor A."/>
            <person name="Parvinroo S."/>
            <person name="Richie T."/>
            <person name="Jia X."/>
            <person name="Lee S.T.M."/>
            <person name="Karp P.D."/>
            <person name="Paley S."/>
            <person name="Kostic A.D."/>
            <person name="Pierre J.F."/>
            <person name="Wannemuehler M.J."/>
            <person name="Phillips G.J."/>
        </authorList>
    </citation>
    <scope>NUCLEOTIDE SEQUENCE</scope>
    <source>
        <strain evidence="1">ASF457</strain>
    </source>
</reference>
<reference evidence="1" key="2">
    <citation type="submission" date="2022-05" db="EMBL/GenBank/DDBJ databases">
        <authorList>
            <person name="Proctor A.L."/>
            <person name="Phillips G.J."/>
            <person name="Wannemuehler M.J."/>
        </authorList>
    </citation>
    <scope>NUCLEOTIDE SEQUENCE</scope>
    <source>
        <strain evidence="1">ASF457</strain>
    </source>
</reference>
<protein>
    <submittedName>
        <fullName evidence="1">Uncharacterized protein</fullName>
    </submittedName>
</protein>
<evidence type="ECO:0000313" key="2">
    <source>
        <dbReference type="Proteomes" id="UP000017429"/>
    </source>
</evidence>
<gene>
    <name evidence="1" type="ORF">N508_001441</name>
</gene>
<name>V2QG80_9BACT</name>
<dbReference type="AlphaFoldDB" id="V2QG80"/>
<dbReference type="KEGG" id="msch:N508_001441"/>
<organism evidence="1 2">
    <name type="scientific">Mucispirillum schaedleri ASF457</name>
    <dbReference type="NCBI Taxonomy" id="1379858"/>
    <lineage>
        <taxon>Bacteria</taxon>
        <taxon>Pseudomonadati</taxon>
        <taxon>Deferribacterota</taxon>
        <taxon>Deferribacteres</taxon>
        <taxon>Deferribacterales</taxon>
        <taxon>Mucispirillaceae</taxon>
        <taxon>Mucispirillum</taxon>
    </lineage>
</organism>
<dbReference type="EMBL" id="CP097562">
    <property type="protein sequence ID" value="USF24355.1"/>
    <property type="molecule type" value="Genomic_DNA"/>
</dbReference>
<accession>V2QG80</accession>
<proteinExistence type="predicted"/>
<dbReference type="RefSeq" id="WP_023275747.1">
    <property type="nucleotide sequence ID" value="NZ_CP097562.1"/>
</dbReference>
<dbReference type="Proteomes" id="UP000017429">
    <property type="component" value="Chromosome"/>
</dbReference>